<protein>
    <submittedName>
        <fullName evidence="1">Uncharacterized protein</fullName>
    </submittedName>
</protein>
<dbReference type="RefSeq" id="XP_013022171.1">
    <property type="nucleotide sequence ID" value="XM_013166717.1"/>
</dbReference>
<name>S9W179_SCHCR</name>
<sequence length="115" mass="13443">MTNEAKIFHDEYFVDRVAWIRHKAVGKAREKEADAADRQEESLNVKLVFLDNVLEETEQHGADRPLLEENEAERAHTFRTMIEKIPADFGVEEDSLIAITGEHIRQHIKMQYLLR</sequence>
<dbReference type="GeneID" id="25035942"/>
<evidence type="ECO:0000313" key="1">
    <source>
        <dbReference type="EMBL" id="EPY52279.1"/>
    </source>
</evidence>
<proteinExistence type="predicted"/>
<dbReference type="eggNOG" id="KOG2253">
    <property type="taxonomic scope" value="Eukaryota"/>
</dbReference>
<keyword evidence="2" id="KW-1185">Reference proteome</keyword>
<gene>
    <name evidence="1" type="ORF">SPOG_01614</name>
</gene>
<dbReference type="AlphaFoldDB" id="S9W179"/>
<reference evidence="1 2" key="1">
    <citation type="journal article" date="2011" name="Science">
        <title>Comparative functional genomics of the fission yeasts.</title>
        <authorList>
            <person name="Rhind N."/>
            <person name="Chen Z."/>
            <person name="Yassour M."/>
            <person name="Thompson D.A."/>
            <person name="Haas B.J."/>
            <person name="Habib N."/>
            <person name="Wapinski I."/>
            <person name="Roy S."/>
            <person name="Lin M.F."/>
            <person name="Heiman D.I."/>
            <person name="Young S.K."/>
            <person name="Furuya K."/>
            <person name="Guo Y."/>
            <person name="Pidoux A."/>
            <person name="Chen H.M."/>
            <person name="Robbertse B."/>
            <person name="Goldberg J.M."/>
            <person name="Aoki K."/>
            <person name="Bayne E.H."/>
            <person name="Berlin A.M."/>
            <person name="Desjardins C.A."/>
            <person name="Dobbs E."/>
            <person name="Dukaj L."/>
            <person name="Fan L."/>
            <person name="FitzGerald M.G."/>
            <person name="French C."/>
            <person name="Gujja S."/>
            <person name="Hansen K."/>
            <person name="Keifenheim D."/>
            <person name="Levin J.Z."/>
            <person name="Mosher R.A."/>
            <person name="Mueller C.A."/>
            <person name="Pfiffner J."/>
            <person name="Priest M."/>
            <person name="Russ C."/>
            <person name="Smialowska A."/>
            <person name="Swoboda P."/>
            <person name="Sykes S.M."/>
            <person name="Vaughn M."/>
            <person name="Vengrova S."/>
            <person name="Yoder R."/>
            <person name="Zeng Q."/>
            <person name="Allshire R."/>
            <person name="Baulcombe D."/>
            <person name="Birren B.W."/>
            <person name="Brown W."/>
            <person name="Ekwall K."/>
            <person name="Kellis M."/>
            <person name="Leatherwood J."/>
            <person name="Levin H."/>
            <person name="Margalit H."/>
            <person name="Martienssen R."/>
            <person name="Nieduszynski C.A."/>
            <person name="Spatafora J.W."/>
            <person name="Friedman N."/>
            <person name="Dalgaard J.Z."/>
            <person name="Baumann P."/>
            <person name="Niki H."/>
            <person name="Regev A."/>
            <person name="Nusbaum C."/>
        </authorList>
    </citation>
    <scope>NUCLEOTIDE SEQUENCE [LARGE SCALE GENOMIC DNA]</scope>
    <source>
        <strain evidence="2">OY26 / ATCC MYA-4695 / CBS 11777 / NBRC 106824 / NRRL Y48691</strain>
    </source>
</reference>
<dbReference type="EMBL" id="KE546989">
    <property type="protein sequence ID" value="EPY52279.1"/>
    <property type="molecule type" value="Genomic_DNA"/>
</dbReference>
<evidence type="ECO:0000313" key="2">
    <source>
        <dbReference type="Proteomes" id="UP000015464"/>
    </source>
</evidence>
<dbReference type="STRING" id="653667.S9W179"/>
<accession>S9W179</accession>
<dbReference type="HOGENOM" id="CLU_2110382_0_0_1"/>
<dbReference type="OrthoDB" id="6275295at2759"/>
<organism evidence="1 2">
    <name type="scientific">Schizosaccharomyces cryophilus (strain OY26 / ATCC MYA-4695 / CBS 11777 / NBRC 106824 / NRRL Y48691)</name>
    <name type="common">Fission yeast</name>
    <dbReference type="NCBI Taxonomy" id="653667"/>
    <lineage>
        <taxon>Eukaryota</taxon>
        <taxon>Fungi</taxon>
        <taxon>Dikarya</taxon>
        <taxon>Ascomycota</taxon>
        <taxon>Taphrinomycotina</taxon>
        <taxon>Schizosaccharomycetes</taxon>
        <taxon>Schizosaccharomycetales</taxon>
        <taxon>Schizosaccharomycetaceae</taxon>
        <taxon>Schizosaccharomyces</taxon>
    </lineage>
</organism>
<dbReference type="Proteomes" id="UP000015464">
    <property type="component" value="Unassembled WGS sequence"/>
</dbReference>